<keyword evidence="4" id="KW-1185">Reference proteome</keyword>
<reference evidence="3 4" key="1">
    <citation type="submission" date="2020-04" db="EMBL/GenBank/DDBJ databases">
        <authorList>
            <person name="Yoon J."/>
        </authorList>
    </citation>
    <scope>NUCLEOTIDE SEQUENCE [LARGE SCALE GENOMIC DNA]</scope>
    <source>
        <strain evidence="3 4">KMU-166</strain>
    </source>
</reference>
<feature type="transmembrane region" description="Helical" evidence="1">
    <location>
        <begin position="121"/>
        <end position="141"/>
    </location>
</feature>
<evidence type="ECO:0000313" key="3">
    <source>
        <dbReference type="EMBL" id="NKI15998.1"/>
    </source>
</evidence>
<keyword evidence="1" id="KW-1133">Transmembrane helix</keyword>
<comment type="caution">
    <text evidence="3">The sequence shown here is derived from an EMBL/GenBank/DDBJ whole genome shotgun (WGS) entry which is preliminary data.</text>
</comment>
<organism evidence="3 4">
    <name type="scientific">Spongiibacter thalassae</name>
    <dbReference type="NCBI Taxonomy" id="2721624"/>
    <lineage>
        <taxon>Bacteria</taxon>
        <taxon>Pseudomonadati</taxon>
        <taxon>Pseudomonadota</taxon>
        <taxon>Gammaproteobacteria</taxon>
        <taxon>Cellvibrionales</taxon>
        <taxon>Spongiibacteraceae</taxon>
        <taxon>Spongiibacter</taxon>
    </lineage>
</organism>
<sequence>MNSSAQPVVPPIPLREATFGPLIGKRVTRFFIVLTLVFLVGFGLTFSESPNVIALGVGMQFPGAGFLYTGGILGVFLFLLTLVFFGLAAFAWFGAGMIVAPPIVWGLAALGAYGLADNNSWNVFVYAVPTIVVLGAVVGAYKRRRQHLAELEVAKERNRYLAKATSRERDGAITVSEEMSPEELASLRFVLDLGLQPLESFEGFDFLDQFQSAATRYQVDYAQYGLAIAQFTRTPAFTGYMQKAQENLIKKKLDKRMWSYWFLENLWGNFRFDADPIRKDNVMYSGNTGLMIGLYETVNQDYQFSAPGSMPFKWNDKKSFVYDFGTISEAVARNYRESEMGLMVCEPNWLYNMCNCIGMSSLVLHDRLHGTRHVDAIYERWQQSLNEEFLTGDGRCVAIRSSRLGITLPGLTSMTSDANFIWYLNALDPGHADRLWAILRKEFAKITPEGELDLTLVGPDKMDVGTYKGGCDMGGCTVLMETAAEMGDLELWNKLKAYIEKENPPVTKDGVRRFEVSTILNTIYIMGLFARPNVWRDLINNGMPEEWKNGPLLSDAPYPDVLVAKAVSDGTRLDLVLRPGSDKHDAVLKFQRLKPDTRYKVEGMPGAEVVADGEGCSQLAIELGDRLELSLIPA</sequence>
<feature type="transmembrane region" description="Helical" evidence="1">
    <location>
        <begin position="66"/>
        <end position="85"/>
    </location>
</feature>
<dbReference type="EMBL" id="JAAWWK010000001">
    <property type="protein sequence ID" value="NKI15998.1"/>
    <property type="molecule type" value="Genomic_DNA"/>
</dbReference>
<proteinExistence type="predicted"/>
<dbReference type="Pfam" id="PF18566">
    <property type="entry name" value="Ldi"/>
    <property type="match status" value="1"/>
</dbReference>
<feature type="domain" description="Linalool dehydratase/isomerase" evidence="2">
    <location>
        <begin position="216"/>
        <end position="515"/>
    </location>
</feature>
<dbReference type="RefSeq" id="WP_168448545.1">
    <property type="nucleotide sequence ID" value="NZ_JAAWWK010000001.1"/>
</dbReference>
<accession>A0ABX1GBM4</accession>
<keyword evidence="1" id="KW-0472">Membrane</keyword>
<name>A0ABX1GBM4_9GAMM</name>
<keyword evidence="1" id="KW-0812">Transmembrane</keyword>
<protein>
    <recommendedName>
        <fullName evidence="2">Linalool dehydratase/isomerase domain-containing protein</fullName>
    </recommendedName>
</protein>
<dbReference type="InterPro" id="IPR041411">
    <property type="entry name" value="Ldi"/>
</dbReference>
<feature type="transmembrane region" description="Helical" evidence="1">
    <location>
        <begin position="27"/>
        <end position="46"/>
    </location>
</feature>
<evidence type="ECO:0000259" key="2">
    <source>
        <dbReference type="Pfam" id="PF18566"/>
    </source>
</evidence>
<evidence type="ECO:0000313" key="4">
    <source>
        <dbReference type="Proteomes" id="UP000765845"/>
    </source>
</evidence>
<dbReference type="Proteomes" id="UP000765845">
    <property type="component" value="Unassembled WGS sequence"/>
</dbReference>
<evidence type="ECO:0000256" key="1">
    <source>
        <dbReference type="SAM" id="Phobius"/>
    </source>
</evidence>
<feature type="transmembrane region" description="Helical" evidence="1">
    <location>
        <begin position="92"/>
        <end position="115"/>
    </location>
</feature>
<gene>
    <name evidence="3" type="ORF">HCU74_01070</name>
</gene>